<dbReference type="InterPro" id="IPR038969">
    <property type="entry name" value="FEN"/>
</dbReference>
<dbReference type="CDD" id="cd09859">
    <property type="entry name" value="PIN_53EXO"/>
    <property type="match status" value="1"/>
</dbReference>
<dbReference type="SUPFAM" id="SSF88723">
    <property type="entry name" value="PIN domain-like"/>
    <property type="match status" value="1"/>
</dbReference>
<evidence type="ECO:0000256" key="5">
    <source>
        <dbReference type="ARBA" id="ARBA00049957"/>
    </source>
</evidence>
<evidence type="ECO:0000256" key="1">
    <source>
        <dbReference type="ARBA" id="ARBA00022722"/>
    </source>
</evidence>
<dbReference type="InterPro" id="IPR036279">
    <property type="entry name" value="5-3_exonuclease_C_sf"/>
</dbReference>
<name>A0A1M5MUK5_9ACTN</name>
<evidence type="ECO:0000256" key="3">
    <source>
        <dbReference type="ARBA" id="ARBA00022839"/>
    </source>
</evidence>
<dbReference type="GO" id="GO:0033567">
    <property type="term" value="P:DNA replication, Okazaki fragment processing"/>
    <property type="evidence" value="ECO:0007669"/>
    <property type="project" value="InterPro"/>
</dbReference>
<organism evidence="8 9">
    <name type="scientific">Jatrophihabitans endophyticus</name>
    <dbReference type="NCBI Taxonomy" id="1206085"/>
    <lineage>
        <taxon>Bacteria</taxon>
        <taxon>Bacillati</taxon>
        <taxon>Actinomycetota</taxon>
        <taxon>Actinomycetes</taxon>
        <taxon>Jatrophihabitantales</taxon>
        <taxon>Jatrophihabitantaceae</taxon>
        <taxon>Jatrophihabitans</taxon>
    </lineage>
</organism>
<dbReference type="Proteomes" id="UP000186132">
    <property type="component" value="Unassembled WGS sequence"/>
</dbReference>
<dbReference type="Pfam" id="PF01367">
    <property type="entry name" value="5_3_exonuc"/>
    <property type="match status" value="1"/>
</dbReference>
<dbReference type="SMART" id="SM00475">
    <property type="entry name" value="53EXOc"/>
    <property type="match status" value="1"/>
</dbReference>
<dbReference type="OrthoDB" id="9806424at2"/>
<keyword evidence="2" id="KW-0378">Hydrolase</keyword>
<dbReference type="PANTHER" id="PTHR42646:SF2">
    <property type="entry name" value="5'-3' EXONUCLEASE FAMILY PROTEIN"/>
    <property type="match status" value="1"/>
</dbReference>
<proteinExistence type="predicted"/>
<dbReference type="PANTHER" id="PTHR42646">
    <property type="entry name" value="FLAP ENDONUCLEASE XNI"/>
    <property type="match status" value="1"/>
</dbReference>
<evidence type="ECO:0000256" key="6">
    <source>
        <dbReference type="ARBA" id="ARBA00050026"/>
    </source>
</evidence>
<dbReference type="GO" id="GO:0003677">
    <property type="term" value="F:DNA binding"/>
    <property type="evidence" value="ECO:0007669"/>
    <property type="project" value="UniProtKB-KW"/>
</dbReference>
<feature type="domain" description="5'-3' exonuclease" evidence="7">
    <location>
        <begin position="1"/>
        <end position="263"/>
    </location>
</feature>
<evidence type="ECO:0000256" key="4">
    <source>
        <dbReference type="ARBA" id="ARBA00023125"/>
    </source>
</evidence>
<keyword evidence="3 8" id="KW-0269">Exonuclease</keyword>
<dbReference type="CDD" id="cd09898">
    <property type="entry name" value="H3TH_53EXO"/>
    <property type="match status" value="1"/>
</dbReference>
<dbReference type="RefSeq" id="WP_073391185.1">
    <property type="nucleotide sequence ID" value="NZ_FQVU01000003.1"/>
</dbReference>
<dbReference type="Pfam" id="PF02739">
    <property type="entry name" value="5_3_exonuc_N"/>
    <property type="match status" value="1"/>
</dbReference>
<dbReference type="InterPro" id="IPR008918">
    <property type="entry name" value="HhH2"/>
</dbReference>
<dbReference type="STRING" id="1206085.SAMN05443575_2833"/>
<dbReference type="Gene3D" id="1.10.150.20">
    <property type="entry name" value="5' to 3' exonuclease, C-terminal subdomain"/>
    <property type="match status" value="1"/>
</dbReference>
<dbReference type="InterPro" id="IPR020046">
    <property type="entry name" value="5-3_exonucl_a-hlix_arch_N"/>
</dbReference>
<dbReference type="SUPFAM" id="SSF47807">
    <property type="entry name" value="5' to 3' exonuclease, C-terminal subdomain"/>
    <property type="match status" value="1"/>
</dbReference>
<evidence type="ECO:0000256" key="2">
    <source>
        <dbReference type="ARBA" id="ARBA00022801"/>
    </source>
</evidence>
<dbReference type="InterPro" id="IPR020045">
    <property type="entry name" value="DNA_polI_H3TH"/>
</dbReference>
<protein>
    <recommendedName>
        <fullName evidence="6">5'-3' exonuclease</fullName>
    </recommendedName>
</protein>
<sequence length="297" mass="30961">MLVDAAGLYFRAFYAVPESITAPDGRPVNAVRGFLDMAASLIERRRPARWVACLDLDWRPAFRVELVPTYKAHRVAKDGGEEVPHALSPQVPLLLEVLTAFGLACAGAEGFEADDVIATLAERDEDPVEVVTGDRDLIALATERVTVLYTGRGLARLETLGPAEVLAKYGVPAAHYADFAVLRGDPSDGLPGVPGVGEKTAAALVGRFGAIEDIVAAADAGDDGFPAGAAAKVRKARDYLAVAPAAVRGRTDAAVAEVADHLPASPRDPDRLAALADELGVASSVARMHKAIAAAVG</sequence>
<gene>
    <name evidence="8" type="ORF">SAMN05443575_2833</name>
</gene>
<keyword evidence="1" id="KW-0540">Nuclease</keyword>
<dbReference type="GO" id="GO:0017108">
    <property type="term" value="F:5'-flap endonuclease activity"/>
    <property type="evidence" value="ECO:0007669"/>
    <property type="project" value="InterPro"/>
</dbReference>
<evidence type="ECO:0000313" key="9">
    <source>
        <dbReference type="Proteomes" id="UP000186132"/>
    </source>
</evidence>
<keyword evidence="4" id="KW-0238">DNA-binding</keyword>
<accession>A0A1M5MUK5</accession>
<dbReference type="GO" id="GO:0008409">
    <property type="term" value="F:5'-3' exonuclease activity"/>
    <property type="evidence" value="ECO:0007669"/>
    <property type="project" value="InterPro"/>
</dbReference>
<comment type="function">
    <text evidence="5">5'-3' exonuclease acting preferentially on double-stranded DNA.</text>
</comment>
<dbReference type="InterPro" id="IPR029060">
    <property type="entry name" value="PIN-like_dom_sf"/>
</dbReference>
<evidence type="ECO:0000259" key="7">
    <source>
        <dbReference type="SMART" id="SM00475"/>
    </source>
</evidence>
<dbReference type="Gene3D" id="3.40.50.1010">
    <property type="entry name" value="5'-nuclease"/>
    <property type="match status" value="1"/>
</dbReference>
<keyword evidence="9" id="KW-1185">Reference proteome</keyword>
<dbReference type="InterPro" id="IPR002421">
    <property type="entry name" value="5-3_exonuclease"/>
</dbReference>
<dbReference type="AlphaFoldDB" id="A0A1M5MUK5"/>
<dbReference type="SMART" id="SM00279">
    <property type="entry name" value="HhH2"/>
    <property type="match status" value="1"/>
</dbReference>
<evidence type="ECO:0000313" key="8">
    <source>
        <dbReference type="EMBL" id="SHG80978.1"/>
    </source>
</evidence>
<dbReference type="EMBL" id="FQVU01000003">
    <property type="protein sequence ID" value="SHG80978.1"/>
    <property type="molecule type" value="Genomic_DNA"/>
</dbReference>
<reference evidence="8 9" key="1">
    <citation type="submission" date="2016-11" db="EMBL/GenBank/DDBJ databases">
        <authorList>
            <person name="Jaros S."/>
            <person name="Januszkiewicz K."/>
            <person name="Wedrychowicz H."/>
        </authorList>
    </citation>
    <scope>NUCLEOTIDE SEQUENCE [LARGE SCALE GENOMIC DNA]</scope>
    <source>
        <strain evidence="8 9">DSM 45627</strain>
    </source>
</reference>